<feature type="transmembrane region" description="Helical" evidence="6">
    <location>
        <begin position="201"/>
        <end position="218"/>
    </location>
</feature>
<proteinExistence type="predicted"/>
<reference evidence="7 8" key="1">
    <citation type="submission" date="2014-03" db="EMBL/GenBank/DDBJ databases">
        <title>Draft genome of the hookworm Oesophagostomum dentatum.</title>
        <authorList>
            <person name="Mitreva M."/>
        </authorList>
    </citation>
    <scope>NUCLEOTIDE SEQUENCE [LARGE SCALE GENOMIC DNA]</scope>
    <source>
        <strain evidence="7 8">OD-Hann</strain>
    </source>
</reference>
<feature type="transmembrane region" description="Helical" evidence="6">
    <location>
        <begin position="100"/>
        <end position="119"/>
    </location>
</feature>
<dbReference type="GO" id="GO:0005765">
    <property type="term" value="C:lysosomal membrane"/>
    <property type="evidence" value="ECO:0007669"/>
    <property type="project" value="TreeGrafter"/>
</dbReference>
<keyword evidence="2" id="KW-0813">Transport</keyword>
<protein>
    <recommendedName>
        <fullName evidence="9">Major facilitator superfamily (MFS) profile domain-containing protein</fullName>
    </recommendedName>
</protein>
<evidence type="ECO:0000313" key="8">
    <source>
        <dbReference type="Proteomes" id="UP000053660"/>
    </source>
</evidence>
<evidence type="ECO:0008006" key="9">
    <source>
        <dbReference type="Google" id="ProtNLM"/>
    </source>
</evidence>
<name>A0A0B1S9X5_OESDE</name>
<dbReference type="AlphaFoldDB" id="A0A0B1S9X5"/>
<evidence type="ECO:0000256" key="4">
    <source>
        <dbReference type="ARBA" id="ARBA00022989"/>
    </source>
</evidence>
<evidence type="ECO:0000256" key="3">
    <source>
        <dbReference type="ARBA" id="ARBA00022692"/>
    </source>
</evidence>
<comment type="subcellular location">
    <subcellularLocation>
        <location evidence="1">Endomembrane system</location>
        <topology evidence="1">Multi-pass membrane protein</topology>
    </subcellularLocation>
</comment>
<feature type="transmembrane region" description="Helical" evidence="6">
    <location>
        <begin position="155"/>
        <end position="180"/>
    </location>
</feature>
<evidence type="ECO:0000256" key="6">
    <source>
        <dbReference type="SAM" id="Phobius"/>
    </source>
</evidence>
<dbReference type="EMBL" id="KN602199">
    <property type="protein sequence ID" value="KHJ80025.1"/>
    <property type="molecule type" value="Genomic_DNA"/>
</dbReference>
<keyword evidence="5 6" id="KW-0472">Membrane</keyword>
<feature type="transmembrane region" description="Helical" evidence="6">
    <location>
        <begin position="74"/>
        <end position="93"/>
    </location>
</feature>
<dbReference type="PANTHER" id="PTHR23510:SF3">
    <property type="entry name" value="MAJOR FACILITATOR SUPERFAMILY DOMAIN-CONTAINING PROTEIN 8"/>
    <property type="match status" value="1"/>
</dbReference>
<dbReference type="InterPro" id="IPR051068">
    <property type="entry name" value="MFS_Domain-Containing_Protein"/>
</dbReference>
<dbReference type="GO" id="GO:0012505">
    <property type="term" value="C:endomembrane system"/>
    <property type="evidence" value="ECO:0007669"/>
    <property type="project" value="UniProtKB-SubCell"/>
</dbReference>
<dbReference type="Gene3D" id="1.20.1250.20">
    <property type="entry name" value="MFS general substrate transporter like domains"/>
    <property type="match status" value="1"/>
</dbReference>
<keyword evidence="4 6" id="KW-1133">Transmembrane helix</keyword>
<dbReference type="SUPFAM" id="SSF103473">
    <property type="entry name" value="MFS general substrate transporter"/>
    <property type="match status" value="1"/>
</dbReference>
<accession>A0A0B1S9X5</accession>
<sequence length="263" mass="28905">MGFAFDEQYAGLKGDNESEPLPPADLVAVAVCIATRFTQLSTTANIETLGSAYSMLMFDFSGPQAVTANATSQAVQGTAAAFILLPFIFLDIGKRLKQRTVNIACILGLLAFHVITYPWGFGNSSVTVHQQDSLNGGCDASRFTWCSATPKVNKWLYYGSLCMVFEVSFAISNVVLPTLFSKVIGPRRQGTMQGIFQMSGSIARMIAPVFLNLVYSHFGPRGVWQVEIAQLVLTLSLWFVFLARLVPLEKLRPREEESQKRTA</sequence>
<evidence type="ECO:0000313" key="7">
    <source>
        <dbReference type="EMBL" id="KHJ80025.1"/>
    </source>
</evidence>
<dbReference type="PANTHER" id="PTHR23510">
    <property type="entry name" value="INNER MEMBRANE TRANSPORT PROTEIN YAJR"/>
    <property type="match status" value="1"/>
</dbReference>
<evidence type="ECO:0000256" key="1">
    <source>
        <dbReference type="ARBA" id="ARBA00004127"/>
    </source>
</evidence>
<dbReference type="OrthoDB" id="370281at2759"/>
<dbReference type="InterPro" id="IPR036259">
    <property type="entry name" value="MFS_trans_sf"/>
</dbReference>
<evidence type="ECO:0000256" key="2">
    <source>
        <dbReference type="ARBA" id="ARBA00022448"/>
    </source>
</evidence>
<feature type="transmembrane region" description="Helical" evidence="6">
    <location>
        <begin position="224"/>
        <end position="246"/>
    </location>
</feature>
<dbReference type="Proteomes" id="UP000053660">
    <property type="component" value="Unassembled WGS sequence"/>
</dbReference>
<evidence type="ECO:0000256" key="5">
    <source>
        <dbReference type="ARBA" id="ARBA00023136"/>
    </source>
</evidence>
<organism evidence="7 8">
    <name type="scientific">Oesophagostomum dentatum</name>
    <name type="common">Nodular worm</name>
    <dbReference type="NCBI Taxonomy" id="61180"/>
    <lineage>
        <taxon>Eukaryota</taxon>
        <taxon>Metazoa</taxon>
        <taxon>Ecdysozoa</taxon>
        <taxon>Nematoda</taxon>
        <taxon>Chromadorea</taxon>
        <taxon>Rhabditida</taxon>
        <taxon>Rhabditina</taxon>
        <taxon>Rhabditomorpha</taxon>
        <taxon>Strongyloidea</taxon>
        <taxon>Strongylidae</taxon>
        <taxon>Oesophagostomum</taxon>
    </lineage>
</organism>
<keyword evidence="3 6" id="KW-0812">Transmembrane</keyword>
<keyword evidence="8" id="KW-1185">Reference proteome</keyword>
<gene>
    <name evidence="7" type="ORF">OESDEN_20310</name>
</gene>